<keyword evidence="1" id="KW-0472">Membrane</keyword>
<dbReference type="OrthoDB" id="5653538at2"/>
<protein>
    <recommendedName>
        <fullName evidence="2">PilX/PilW C-terminal domain-containing protein</fullName>
    </recommendedName>
</protein>
<dbReference type="AlphaFoldDB" id="A0A4S3KS79"/>
<feature type="transmembrane region" description="Helical" evidence="1">
    <location>
        <begin position="40"/>
        <end position="62"/>
    </location>
</feature>
<dbReference type="Proteomes" id="UP000307749">
    <property type="component" value="Unassembled WGS sequence"/>
</dbReference>
<keyword evidence="4" id="KW-1185">Reference proteome</keyword>
<evidence type="ECO:0000313" key="4">
    <source>
        <dbReference type="Proteomes" id="UP000307749"/>
    </source>
</evidence>
<organism evidence="3 4">
    <name type="scientific">Metallibacterium scheffleri</name>
    <dbReference type="NCBI Taxonomy" id="993689"/>
    <lineage>
        <taxon>Bacteria</taxon>
        <taxon>Pseudomonadati</taxon>
        <taxon>Pseudomonadota</taxon>
        <taxon>Gammaproteobacteria</taxon>
        <taxon>Lysobacterales</taxon>
        <taxon>Rhodanobacteraceae</taxon>
        <taxon>Metallibacterium</taxon>
    </lineage>
</organism>
<name>A0A4S3KS79_9GAMM</name>
<feature type="domain" description="PilX/PilW C-terminal" evidence="2">
    <location>
        <begin position="107"/>
        <end position="201"/>
    </location>
</feature>
<dbReference type="RefSeq" id="WP_081127713.1">
    <property type="nucleotide sequence ID" value="NZ_LDOS01000002.1"/>
</dbReference>
<reference evidence="3 4" key="1">
    <citation type="submission" date="2017-02" db="EMBL/GenBank/DDBJ databases">
        <title>Whole genome sequencing of Metallibacterium scheffleri DSM 24874 (T).</title>
        <authorList>
            <person name="Kumar S."/>
            <person name="Patil P."/>
            <person name="Patil P.B."/>
        </authorList>
    </citation>
    <scope>NUCLEOTIDE SEQUENCE [LARGE SCALE GENOMIC DNA]</scope>
    <source>
        <strain evidence="3 4">DSM 24874</strain>
    </source>
</reference>
<dbReference type="Pfam" id="PF13681">
    <property type="entry name" value="PilX"/>
    <property type="match status" value="1"/>
</dbReference>
<dbReference type="InterPro" id="IPR025205">
    <property type="entry name" value="PilX/PilW_C"/>
</dbReference>
<keyword evidence="1" id="KW-0812">Transmembrane</keyword>
<gene>
    <name evidence="3" type="ORF">B1806_01515</name>
</gene>
<dbReference type="EMBL" id="MWQO01000005">
    <property type="protein sequence ID" value="THD11963.1"/>
    <property type="molecule type" value="Genomic_DNA"/>
</dbReference>
<evidence type="ECO:0000259" key="2">
    <source>
        <dbReference type="Pfam" id="PF13681"/>
    </source>
</evidence>
<comment type="caution">
    <text evidence="3">The sequence shown here is derived from an EMBL/GenBank/DDBJ whole genome shotgun (WGS) entry which is preliminary data.</text>
</comment>
<accession>A0A4S3KS79</accession>
<dbReference type="STRING" id="993689.GCA_002077135_02215"/>
<evidence type="ECO:0000313" key="3">
    <source>
        <dbReference type="EMBL" id="THD11963.1"/>
    </source>
</evidence>
<sequence>MNAIMRGIRESWLEIRESHELALQASSECHANASRRQRGFVLLTALVLLLVLTLAALVAMVYQANQARVAGNTANAQISFETAEGALRIAEGQLLTGAYTGVPFTTAGNNGLYLFNPLQVPLWTNPSTWSGSGTTFASTFSGLSSAAPQVMIEQLPSVAMPGQSLASVQYGGGVQTVNVYRITVRAVGANGKAPVMVQSIFHE</sequence>
<proteinExistence type="predicted"/>
<evidence type="ECO:0000256" key="1">
    <source>
        <dbReference type="SAM" id="Phobius"/>
    </source>
</evidence>
<keyword evidence="1" id="KW-1133">Transmembrane helix</keyword>